<accession>A0A087BJZ6</accession>
<dbReference type="eggNOG" id="COG1957">
    <property type="taxonomic scope" value="Bacteria"/>
</dbReference>
<name>A0A087BJZ6_9BIFI</name>
<dbReference type="Pfam" id="PF01156">
    <property type="entry name" value="IU_nuc_hydro"/>
    <property type="match status" value="1"/>
</dbReference>
<evidence type="ECO:0000313" key="6">
    <source>
        <dbReference type="Proteomes" id="UP000029014"/>
    </source>
</evidence>
<dbReference type="Gene3D" id="3.90.245.10">
    <property type="entry name" value="Ribonucleoside hydrolase-like"/>
    <property type="match status" value="1"/>
</dbReference>
<dbReference type="Proteomes" id="UP000029014">
    <property type="component" value="Unassembled WGS sequence"/>
</dbReference>
<comment type="caution">
    <text evidence="5">The sequence shown here is derived from an EMBL/GenBank/DDBJ whole genome shotgun (WGS) entry which is preliminary data.</text>
</comment>
<proteinExistence type="predicted"/>
<dbReference type="EC" id="3.2.2.3" evidence="5"/>
<dbReference type="GO" id="GO:0045437">
    <property type="term" value="F:uridine nucleosidase activity"/>
    <property type="evidence" value="ECO:0007669"/>
    <property type="project" value="UniProtKB-EC"/>
</dbReference>
<dbReference type="InterPro" id="IPR023186">
    <property type="entry name" value="IUNH"/>
</dbReference>
<evidence type="ECO:0000313" key="5">
    <source>
        <dbReference type="EMBL" id="KFI71346.1"/>
    </source>
</evidence>
<dbReference type="PANTHER" id="PTHR12304">
    <property type="entry name" value="INOSINE-URIDINE PREFERRING NUCLEOSIDE HYDROLASE"/>
    <property type="match status" value="1"/>
</dbReference>
<evidence type="ECO:0000256" key="3">
    <source>
        <dbReference type="SAM" id="MobiDB-lite"/>
    </source>
</evidence>
<dbReference type="GO" id="GO:0005829">
    <property type="term" value="C:cytosol"/>
    <property type="evidence" value="ECO:0007669"/>
    <property type="project" value="TreeGrafter"/>
</dbReference>
<feature type="compositionally biased region" description="Basic and acidic residues" evidence="3">
    <location>
        <begin position="36"/>
        <end position="46"/>
    </location>
</feature>
<dbReference type="GO" id="GO:0006152">
    <property type="term" value="P:purine nucleoside catabolic process"/>
    <property type="evidence" value="ECO:0007669"/>
    <property type="project" value="TreeGrafter"/>
</dbReference>
<keyword evidence="6" id="KW-1185">Reference proteome</keyword>
<reference evidence="5 6" key="1">
    <citation type="submission" date="2014-03" db="EMBL/GenBank/DDBJ databases">
        <title>Genomics of Bifidobacteria.</title>
        <authorList>
            <person name="Ventura M."/>
            <person name="Milani C."/>
            <person name="Lugli G.A."/>
        </authorList>
    </citation>
    <scope>NUCLEOTIDE SEQUENCE [LARGE SCALE GENOMIC DNA]</scope>
    <source>
        <strain evidence="5 6">LMG 11592</strain>
    </source>
</reference>
<organism evidence="5 6">
    <name type="scientific">Bifidobacterium minimum</name>
    <dbReference type="NCBI Taxonomy" id="1693"/>
    <lineage>
        <taxon>Bacteria</taxon>
        <taxon>Bacillati</taxon>
        <taxon>Actinomycetota</taxon>
        <taxon>Actinomycetes</taxon>
        <taxon>Bifidobacteriales</taxon>
        <taxon>Bifidobacteriaceae</taxon>
        <taxon>Bifidobacterium</taxon>
    </lineage>
</organism>
<keyword evidence="2 5" id="KW-0326">Glycosidase</keyword>
<dbReference type="AlphaFoldDB" id="A0A087BJZ6"/>
<sequence>MTMADPLGAKSAPRTDRASTVDAMSEDTITNPITADEARPSSEARPPETPSACSKAPRKLILDLDTGIDDALAIAYALASPEVDLIAVTGTYGNVTVERGMRNSLAVLNLFGRPDIPVYAGLDHPANADSFGPSPGSRAIHGDDGLGGADIPDSPRVPQSESAGEFIIGAAREYGRDLLIVPTGALTTIAHVCAQDPEAMSGVGSITFMGGALTVPGNVNPCVEANISQDPESADMLFRSGVHTTMVGLDVTHRTVLTRSATRTWRGLGTASGRFLADMVDYYIGAYERSQPYLGGCGLHDPLAVAVAIDPTLVTTMGLNMQVDLDGPFRGRTIADPALLRNAEVATDVAVGVDSTRFVTDFVTRLTMLARRH</sequence>
<dbReference type="STRING" id="1693.BMIN_1536"/>
<dbReference type="CDD" id="cd02650">
    <property type="entry name" value="nuc_hydro_CaPnhB"/>
    <property type="match status" value="1"/>
</dbReference>
<dbReference type="SUPFAM" id="SSF53590">
    <property type="entry name" value="Nucleoside hydrolase"/>
    <property type="match status" value="1"/>
</dbReference>
<evidence type="ECO:0000256" key="1">
    <source>
        <dbReference type="ARBA" id="ARBA00022801"/>
    </source>
</evidence>
<feature type="region of interest" description="Disordered" evidence="3">
    <location>
        <begin position="1"/>
        <end position="56"/>
    </location>
</feature>
<keyword evidence="1 5" id="KW-0378">Hydrolase</keyword>
<protein>
    <submittedName>
        <fullName evidence="5">Putative nucleoside hydrolase protein</fullName>
        <ecNumber evidence="5">3.2.2.3</ecNumber>
    </submittedName>
</protein>
<feature type="domain" description="Inosine/uridine-preferring nucleoside hydrolase" evidence="4">
    <location>
        <begin position="60"/>
        <end position="359"/>
    </location>
</feature>
<dbReference type="PANTHER" id="PTHR12304:SF4">
    <property type="entry name" value="URIDINE NUCLEOSIDASE"/>
    <property type="match status" value="1"/>
</dbReference>
<feature type="region of interest" description="Disordered" evidence="3">
    <location>
        <begin position="129"/>
        <end position="160"/>
    </location>
</feature>
<evidence type="ECO:0000256" key="2">
    <source>
        <dbReference type="ARBA" id="ARBA00023295"/>
    </source>
</evidence>
<gene>
    <name evidence="5" type="ORF">BMIN_1536</name>
</gene>
<dbReference type="InterPro" id="IPR036452">
    <property type="entry name" value="Ribo_hydro-like"/>
</dbReference>
<dbReference type="EMBL" id="JGZD01000014">
    <property type="protein sequence ID" value="KFI71346.1"/>
    <property type="molecule type" value="Genomic_DNA"/>
</dbReference>
<dbReference type="InterPro" id="IPR001910">
    <property type="entry name" value="Inosine/uridine_hydrolase_dom"/>
</dbReference>
<dbReference type="GO" id="GO:0008477">
    <property type="term" value="F:purine nucleosidase activity"/>
    <property type="evidence" value="ECO:0007669"/>
    <property type="project" value="TreeGrafter"/>
</dbReference>
<evidence type="ECO:0000259" key="4">
    <source>
        <dbReference type="Pfam" id="PF01156"/>
    </source>
</evidence>